<reference evidence="3 4" key="1">
    <citation type="submission" date="2022-10" db="EMBL/GenBank/DDBJ databases">
        <title>Defluviimonas sp. nov., isolated from ocean surface sediments.</title>
        <authorList>
            <person name="He W."/>
            <person name="Wang L."/>
            <person name="Zhang D.-F."/>
        </authorList>
    </citation>
    <scope>NUCLEOTIDE SEQUENCE [LARGE SCALE GENOMIC DNA]</scope>
    <source>
        <strain evidence="3 4">WL0050</strain>
    </source>
</reference>
<feature type="region of interest" description="Disordered" evidence="1">
    <location>
        <begin position="204"/>
        <end position="223"/>
    </location>
</feature>
<keyword evidence="2" id="KW-1133">Transmembrane helix</keyword>
<proteinExistence type="predicted"/>
<evidence type="ECO:0000256" key="2">
    <source>
        <dbReference type="SAM" id="Phobius"/>
    </source>
</evidence>
<dbReference type="EMBL" id="JAOWKZ010000005">
    <property type="protein sequence ID" value="MCV2874487.1"/>
    <property type="molecule type" value="Genomic_DNA"/>
</dbReference>
<accession>A0ABT2ZTK4</accession>
<keyword evidence="4" id="KW-1185">Reference proteome</keyword>
<evidence type="ECO:0000313" key="4">
    <source>
        <dbReference type="Proteomes" id="UP001652564"/>
    </source>
</evidence>
<comment type="caution">
    <text evidence="3">The sequence shown here is derived from an EMBL/GenBank/DDBJ whole genome shotgun (WGS) entry which is preliminary data.</text>
</comment>
<organism evidence="3 4">
    <name type="scientific">Albidovulum litorale</name>
    <dbReference type="NCBI Taxonomy" id="2984134"/>
    <lineage>
        <taxon>Bacteria</taxon>
        <taxon>Pseudomonadati</taxon>
        <taxon>Pseudomonadota</taxon>
        <taxon>Alphaproteobacteria</taxon>
        <taxon>Rhodobacterales</taxon>
        <taxon>Paracoccaceae</taxon>
        <taxon>Albidovulum</taxon>
    </lineage>
</organism>
<evidence type="ECO:0000256" key="1">
    <source>
        <dbReference type="SAM" id="MobiDB-lite"/>
    </source>
</evidence>
<protein>
    <submittedName>
        <fullName evidence="3">Pilus assembly protein</fullName>
    </submittedName>
</protein>
<dbReference type="Proteomes" id="UP001652564">
    <property type="component" value="Unassembled WGS sequence"/>
</dbReference>
<keyword evidence="2" id="KW-0812">Transmembrane</keyword>
<feature type="transmembrane region" description="Helical" evidence="2">
    <location>
        <begin position="27"/>
        <end position="47"/>
    </location>
</feature>
<sequence length="223" mass="25117">MSIMSRLKLRTSRFADETEGNMPIEGLYAAILLLWWYVASFQFFDAFRQKNVNLKAAYTIADLVSRQNTSVDSNYIEGLHTLFDYLTFSNKPTWIRVSSVSWDATNSKYKVAWSYASGNKQGHSDVSIQAAKNQIPTMPEGDFVIIVETNMAYEPIFNIGLNANWYTTFIPTRPRFVPCVPFNRHDGSLEACVYDTSVDPDGEVHDDGAINLTVETDPDPSGT</sequence>
<evidence type="ECO:0000313" key="3">
    <source>
        <dbReference type="EMBL" id="MCV2874487.1"/>
    </source>
</evidence>
<keyword evidence="2" id="KW-0472">Membrane</keyword>
<gene>
    <name evidence="3" type="ORF">OEZ71_19485</name>
</gene>
<name>A0ABT2ZTK4_9RHOB</name>
<dbReference type="RefSeq" id="WP_263741759.1">
    <property type="nucleotide sequence ID" value="NZ_JAOWKZ010000005.1"/>
</dbReference>